<dbReference type="Gene3D" id="2.160.20.10">
    <property type="entry name" value="Single-stranded right-handed beta-helix, Pectin lyase-like"/>
    <property type="match status" value="1"/>
</dbReference>
<proteinExistence type="predicted"/>
<name>A0A139X7W7_9CYAN</name>
<dbReference type="RefSeq" id="WP_158516686.1">
    <property type="nucleotide sequence ID" value="NZ_KQ976354.1"/>
</dbReference>
<evidence type="ECO:0000313" key="1">
    <source>
        <dbReference type="EMBL" id="KYC40797.1"/>
    </source>
</evidence>
<accession>A0A139X7W7</accession>
<organism evidence="1 2">
    <name type="scientific">Scytonema hofmannii PCC 7110</name>
    <dbReference type="NCBI Taxonomy" id="128403"/>
    <lineage>
        <taxon>Bacteria</taxon>
        <taxon>Bacillati</taxon>
        <taxon>Cyanobacteriota</taxon>
        <taxon>Cyanophyceae</taxon>
        <taxon>Nostocales</taxon>
        <taxon>Scytonemataceae</taxon>
        <taxon>Scytonema</taxon>
    </lineage>
</organism>
<gene>
    <name evidence="1" type="ORF">WA1_24545</name>
</gene>
<keyword evidence="2" id="KW-1185">Reference proteome</keyword>
<dbReference type="InterPro" id="IPR011050">
    <property type="entry name" value="Pectin_lyase_fold/virulence"/>
</dbReference>
<comment type="caution">
    <text evidence="1">The sequence shown here is derived from an EMBL/GenBank/DDBJ whole genome shotgun (WGS) entry which is preliminary data.</text>
</comment>
<dbReference type="Proteomes" id="UP000076925">
    <property type="component" value="Unassembled WGS sequence"/>
</dbReference>
<sequence length="143" mass="15128">MRCTQPDMLSIPLRSFSVSRLQGGIELLNGALIAADSGGSGNAGDLEINASEINISNYSRIGSATYTQGKGGNITLNVANSIIFRNNSEITSEAFNTADGGNITIEAGELISLVYTDWQGITSRTYARSTNSWRLGGSINQGF</sequence>
<evidence type="ECO:0000313" key="2">
    <source>
        <dbReference type="Proteomes" id="UP000076925"/>
    </source>
</evidence>
<evidence type="ECO:0008006" key="3">
    <source>
        <dbReference type="Google" id="ProtNLM"/>
    </source>
</evidence>
<dbReference type="EMBL" id="ANNX02000026">
    <property type="protein sequence ID" value="KYC40797.1"/>
    <property type="molecule type" value="Genomic_DNA"/>
</dbReference>
<dbReference type="AlphaFoldDB" id="A0A139X7W7"/>
<dbReference type="InterPro" id="IPR012334">
    <property type="entry name" value="Pectin_lyas_fold"/>
</dbReference>
<dbReference type="SUPFAM" id="SSF51126">
    <property type="entry name" value="Pectin lyase-like"/>
    <property type="match status" value="1"/>
</dbReference>
<dbReference type="STRING" id="128403.WA1_24545"/>
<protein>
    <recommendedName>
        <fullName evidence="3">Filamentous haemagglutinin FhaB/tRNA nuclease CdiA-like TPS domain-containing protein</fullName>
    </recommendedName>
</protein>
<reference evidence="1 2" key="1">
    <citation type="journal article" date="2013" name="Genome Biol. Evol.">
        <title>Genomes of Stigonematalean cyanobacteria (subsection V) and the evolution of oxygenic photosynthesis from prokaryotes to plastids.</title>
        <authorList>
            <person name="Dagan T."/>
            <person name="Roettger M."/>
            <person name="Stucken K."/>
            <person name="Landan G."/>
            <person name="Koch R."/>
            <person name="Major P."/>
            <person name="Gould S.B."/>
            <person name="Goremykin V.V."/>
            <person name="Rippka R."/>
            <person name="Tandeau de Marsac N."/>
            <person name="Gugger M."/>
            <person name="Lockhart P.J."/>
            <person name="Allen J.F."/>
            <person name="Brune I."/>
            <person name="Maus I."/>
            <person name="Puhler A."/>
            <person name="Martin W.F."/>
        </authorList>
    </citation>
    <scope>NUCLEOTIDE SEQUENCE [LARGE SCALE GENOMIC DNA]</scope>
    <source>
        <strain evidence="1 2">PCC 7110</strain>
    </source>
</reference>